<feature type="transmembrane region" description="Helical" evidence="2">
    <location>
        <begin position="121"/>
        <end position="142"/>
    </location>
</feature>
<evidence type="ECO:0000256" key="1">
    <source>
        <dbReference type="SAM" id="MobiDB-lite"/>
    </source>
</evidence>
<feature type="transmembrane region" description="Helical" evidence="2">
    <location>
        <begin position="233"/>
        <end position="252"/>
    </location>
</feature>
<dbReference type="EMBL" id="ADBJ01000025">
    <property type="protein sequence ID" value="EFA81575.1"/>
    <property type="molecule type" value="Genomic_DNA"/>
</dbReference>
<comment type="caution">
    <text evidence="4">The sequence shown here is derived from an EMBL/GenBank/DDBJ whole genome shotgun (WGS) entry which is preliminary data.</text>
</comment>
<keyword evidence="2" id="KW-0812">Transmembrane</keyword>
<dbReference type="InParanoid" id="D3BAI8"/>
<evidence type="ECO:0000256" key="2">
    <source>
        <dbReference type="SAM" id="Phobius"/>
    </source>
</evidence>
<dbReference type="Gene3D" id="3.60.21.10">
    <property type="match status" value="1"/>
</dbReference>
<feature type="transmembrane region" description="Helical" evidence="2">
    <location>
        <begin position="94"/>
        <end position="115"/>
    </location>
</feature>
<keyword evidence="5" id="KW-1185">Reference proteome</keyword>
<keyword evidence="2" id="KW-0472">Membrane</keyword>
<dbReference type="PANTHER" id="PTHR31302">
    <property type="entry name" value="TRANSMEMBRANE PROTEIN WITH METALLOPHOSPHOESTERASE DOMAIN-RELATED"/>
    <property type="match status" value="1"/>
</dbReference>
<dbReference type="InterPro" id="IPR004843">
    <property type="entry name" value="Calcineurin-like_PHP"/>
</dbReference>
<dbReference type="GeneID" id="31361050"/>
<dbReference type="InterPro" id="IPR051158">
    <property type="entry name" value="Metallophosphoesterase_sf"/>
</dbReference>
<protein>
    <submittedName>
        <fullName evidence="4">Putative metallophosphoesterase</fullName>
    </submittedName>
</protein>
<proteinExistence type="predicted"/>
<organism evidence="4 5">
    <name type="scientific">Heterostelium pallidum (strain ATCC 26659 / Pp 5 / PN500)</name>
    <name type="common">Cellular slime mold</name>
    <name type="synonym">Polysphondylium pallidum</name>
    <dbReference type="NCBI Taxonomy" id="670386"/>
    <lineage>
        <taxon>Eukaryota</taxon>
        <taxon>Amoebozoa</taxon>
        <taxon>Evosea</taxon>
        <taxon>Eumycetozoa</taxon>
        <taxon>Dictyostelia</taxon>
        <taxon>Acytosteliales</taxon>
        <taxon>Acytosteliaceae</taxon>
        <taxon>Heterostelium</taxon>
    </lineage>
</organism>
<feature type="domain" description="Calcineurin-like phosphoesterase" evidence="3">
    <location>
        <begin position="336"/>
        <end position="502"/>
    </location>
</feature>
<sequence>MSSNSNNNVPAWDTDFITTSTSSLTSSDTLLKSSSSSGDPSVASGSSNNQYNVNAAAAASGSGAYQYVKPSIKLETYTQTGMVSAHPISKSKKIVLMLIALGLPIIIYVVAIKSFGDALTFPFFLVVFPTLIVFVPFLYYTYRKRGQRHHVTRHPVLTMMTVFSIVYTFFVPVYLASLLSPLYNRKTVDDIKTEYYHSASWLIALPIAYLHACVFVQLTLLSQCTLRSLRYRIFVGWPASVFFTTIILSLPLMTFAPLLPAAGTLIVVLIPFVLSLIGLRQTLITRPPNKWEVKNILIRKSFEDEDDQLLNRRKVQRVRHTSPDSYEVVDFKQPLTIIQIADPHIGPIMSAERLEEICESAVKLNPDLVFLTGDFFTLESFNPPGAVEKALAPLKKLKGKTFACVGNHDLEEGCMDLLRNALNTIDCCLLIDNCVVTDTRIGKVQIVGFDYRSQARQEHVQTICDAYPPIPNIPRIGLLHDPGAFKFIPADYGMLVFSGHTHGGQID</sequence>
<dbReference type="RefSeq" id="XP_020433692.1">
    <property type="nucleotide sequence ID" value="XM_020576443.1"/>
</dbReference>
<dbReference type="Proteomes" id="UP000001396">
    <property type="component" value="Unassembled WGS sequence"/>
</dbReference>
<feature type="transmembrane region" description="Helical" evidence="2">
    <location>
        <begin position="258"/>
        <end position="279"/>
    </location>
</feature>
<evidence type="ECO:0000313" key="4">
    <source>
        <dbReference type="EMBL" id="EFA81575.1"/>
    </source>
</evidence>
<dbReference type="GO" id="GO:0016787">
    <property type="term" value="F:hydrolase activity"/>
    <property type="evidence" value="ECO:0007669"/>
    <property type="project" value="InterPro"/>
</dbReference>
<feature type="transmembrane region" description="Helical" evidence="2">
    <location>
        <begin position="154"/>
        <end position="179"/>
    </location>
</feature>
<feature type="transmembrane region" description="Helical" evidence="2">
    <location>
        <begin position="199"/>
        <end position="221"/>
    </location>
</feature>
<evidence type="ECO:0000313" key="5">
    <source>
        <dbReference type="Proteomes" id="UP000001396"/>
    </source>
</evidence>
<dbReference type="InterPro" id="IPR029052">
    <property type="entry name" value="Metallo-depent_PP-like"/>
</dbReference>
<evidence type="ECO:0000259" key="3">
    <source>
        <dbReference type="Pfam" id="PF00149"/>
    </source>
</evidence>
<gene>
    <name evidence="4" type="ORF">PPL_05566</name>
</gene>
<dbReference type="Pfam" id="PF00149">
    <property type="entry name" value="Metallophos"/>
    <property type="match status" value="1"/>
</dbReference>
<dbReference type="PANTHER" id="PTHR31302:SF21">
    <property type="entry name" value="CALCINEURIN-LIKE PHOSPHOESTERASE DOMAIN-CONTAINING PROTEIN"/>
    <property type="match status" value="1"/>
</dbReference>
<name>D3BAI8_HETP5</name>
<keyword evidence="2" id="KW-1133">Transmembrane helix</keyword>
<feature type="region of interest" description="Disordered" evidence="1">
    <location>
        <begin position="23"/>
        <end position="46"/>
    </location>
</feature>
<dbReference type="AlphaFoldDB" id="D3BAI8"/>
<dbReference type="SUPFAM" id="SSF56300">
    <property type="entry name" value="Metallo-dependent phosphatases"/>
    <property type="match status" value="1"/>
</dbReference>
<accession>D3BAI8</accession>
<dbReference type="OMA" id="IQIADPH"/>
<reference evidence="4 5" key="1">
    <citation type="journal article" date="2011" name="Genome Res.">
        <title>Phylogeny-wide analysis of social amoeba genomes highlights ancient origins for complex intercellular communication.</title>
        <authorList>
            <person name="Heidel A.J."/>
            <person name="Lawal H.M."/>
            <person name="Felder M."/>
            <person name="Schilde C."/>
            <person name="Helps N.R."/>
            <person name="Tunggal B."/>
            <person name="Rivero F."/>
            <person name="John U."/>
            <person name="Schleicher M."/>
            <person name="Eichinger L."/>
            <person name="Platzer M."/>
            <person name="Noegel A.A."/>
            <person name="Schaap P."/>
            <person name="Gloeckner G."/>
        </authorList>
    </citation>
    <scope>NUCLEOTIDE SEQUENCE [LARGE SCALE GENOMIC DNA]</scope>
    <source>
        <strain evidence="5">ATCC 26659 / Pp 5 / PN500</strain>
    </source>
</reference>